<dbReference type="SUPFAM" id="SSF103473">
    <property type="entry name" value="MFS general substrate transporter"/>
    <property type="match status" value="1"/>
</dbReference>
<comment type="subcellular location">
    <subcellularLocation>
        <location evidence="1">Cell membrane</location>
        <topology evidence="1">Multi-pass membrane protein</topology>
    </subcellularLocation>
</comment>
<feature type="domain" description="Major facilitator superfamily (MFS) profile" evidence="8">
    <location>
        <begin position="45"/>
        <end position="488"/>
    </location>
</feature>
<dbReference type="RefSeq" id="WP_101586873.1">
    <property type="nucleotide sequence ID" value="NZ_FXZM01000001.1"/>
</dbReference>
<evidence type="ECO:0000256" key="2">
    <source>
        <dbReference type="ARBA" id="ARBA00022475"/>
    </source>
</evidence>
<dbReference type="GO" id="GO:0022857">
    <property type="term" value="F:transmembrane transporter activity"/>
    <property type="evidence" value="ECO:0007669"/>
    <property type="project" value="InterPro"/>
</dbReference>
<evidence type="ECO:0000313" key="9">
    <source>
        <dbReference type="EMBL" id="SMY10586.1"/>
    </source>
</evidence>
<dbReference type="InterPro" id="IPR036259">
    <property type="entry name" value="MFS_trans_sf"/>
</dbReference>
<feature type="transmembrane region" description="Helical" evidence="7">
    <location>
        <begin position="79"/>
        <end position="99"/>
    </location>
</feature>
<feature type="transmembrane region" description="Helical" evidence="7">
    <location>
        <begin position="375"/>
        <end position="408"/>
    </location>
</feature>
<feature type="transmembrane region" description="Helical" evidence="7">
    <location>
        <begin position="344"/>
        <end position="363"/>
    </location>
</feature>
<keyword evidence="2" id="KW-1003">Cell membrane</keyword>
<dbReference type="InterPro" id="IPR050189">
    <property type="entry name" value="MFS_Efflux_Transporters"/>
</dbReference>
<dbReference type="InterPro" id="IPR020846">
    <property type="entry name" value="MFS_dom"/>
</dbReference>
<dbReference type="AlphaFoldDB" id="A0A2H1L0Z1"/>
<evidence type="ECO:0000256" key="5">
    <source>
        <dbReference type="ARBA" id="ARBA00023136"/>
    </source>
</evidence>
<reference evidence="10" key="1">
    <citation type="submission" date="2017-03" db="EMBL/GenBank/DDBJ databases">
        <authorList>
            <person name="Monnet C."/>
        </authorList>
    </citation>
    <scope>NUCLEOTIDE SEQUENCE [LARGE SCALE GENOMIC DNA]</scope>
    <source>
        <strain evidence="10">SJ5-8</strain>
    </source>
</reference>
<feature type="transmembrane region" description="Helical" evidence="7">
    <location>
        <begin position="136"/>
        <end position="158"/>
    </location>
</feature>
<dbReference type="Proteomes" id="UP000234462">
    <property type="component" value="Unassembled WGS sequence"/>
</dbReference>
<feature type="transmembrane region" description="Helical" evidence="7">
    <location>
        <begin position="316"/>
        <end position="338"/>
    </location>
</feature>
<keyword evidence="10" id="KW-1185">Reference proteome</keyword>
<dbReference type="PRINTS" id="PR01035">
    <property type="entry name" value="TCRTETA"/>
</dbReference>
<dbReference type="GO" id="GO:0005886">
    <property type="term" value="C:plasma membrane"/>
    <property type="evidence" value="ECO:0007669"/>
    <property type="project" value="UniProtKB-SubCell"/>
</dbReference>
<evidence type="ECO:0000256" key="6">
    <source>
        <dbReference type="SAM" id="MobiDB-lite"/>
    </source>
</evidence>
<feature type="transmembrane region" description="Helical" evidence="7">
    <location>
        <begin position="170"/>
        <end position="194"/>
    </location>
</feature>
<dbReference type="InterPro" id="IPR011701">
    <property type="entry name" value="MFS"/>
</dbReference>
<organism evidence="9 10">
    <name type="scientific">Brevibacterium jeotgali</name>
    <dbReference type="NCBI Taxonomy" id="1262550"/>
    <lineage>
        <taxon>Bacteria</taxon>
        <taxon>Bacillati</taxon>
        <taxon>Actinomycetota</taxon>
        <taxon>Actinomycetes</taxon>
        <taxon>Micrococcales</taxon>
        <taxon>Brevibacteriaceae</taxon>
        <taxon>Brevibacterium</taxon>
    </lineage>
</organism>
<evidence type="ECO:0000256" key="3">
    <source>
        <dbReference type="ARBA" id="ARBA00022692"/>
    </source>
</evidence>
<evidence type="ECO:0000256" key="1">
    <source>
        <dbReference type="ARBA" id="ARBA00004651"/>
    </source>
</evidence>
<dbReference type="CDD" id="cd17325">
    <property type="entry name" value="MFS_MdtG_SLC18_like"/>
    <property type="match status" value="1"/>
</dbReference>
<keyword evidence="4 7" id="KW-1133">Transmembrane helix</keyword>
<feature type="transmembrane region" description="Helical" evidence="7">
    <location>
        <begin position="464"/>
        <end position="481"/>
    </location>
</feature>
<accession>A0A2H1L0Z1</accession>
<dbReference type="EMBL" id="FXZM01000001">
    <property type="protein sequence ID" value="SMY10586.1"/>
    <property type="molecule type" value="Genomic_DNA"/>
</dbReference>
<dbReference type="OrthoDB" id="9793283at2"/>
<dbReference type="Pfam" id="PF07690">
    <property type="entry name" value="MFS_1"/>
    <property type="match status" value="2"/>
</dbReference>
<evidence type="ECO:0000313" key="10">
    <source>
        <dbReference type="Proteomes" id="UP000234462"/>
    </source>
</evidence>
<feature type="region of interest" description="Disordered" evidence="6">
    <location>
        <begin position="225"/>
        <end position="287"/>
    </location>
</feature>
<feature type="compositionally biased region" description="Acidic residues" evidence="6">
    <location>
        <begin position="231"/>
        <end position="242"/>
    </location>
</feature>
<sequence length="498" mass="51619">MTDRSRASEPTGPESRGTEPTGPVSSGSTPTTAEDRTPSPPLPTDIWVLVSAAFIVAIGFGIIAPILPQFAASFDLGVTAASIVVSSFAFFRLVFAPMGGRLVDKLGERRVYVVGLLIVAASTYAVAAATTYWQLLLFRGLGGIGSTMFTVSAMALIIRMAPPKARGKATGAYASSFLFGNILGPVVGGMLAGLGMRIPFVIYATGLLLAAAVVWFRLERKPQLDRPVAEPADDEPADDGPADDGPAPEVGETSAVTGTSGREAASTPADRETEAEPAGGQTEAAPVSREIAGMPRMRFRDAWQDSAYRASLGSGIAVGWAAMGARIALYPLFVVAVLGADERVAGIALTVFAAGMAVSVAVAGRLTDSWGRRPFILVGLALLGTATIAVGFSSTVWVFFALTLIAGLGGGLVNPSVQATVGDVIGNDRRGGTVLSRFQMSIDVGAIAGPVVSGMLVDAFGYDWAFLVTGLVVLVALAIWLRGRETLPSRQEASPTRR</sequence>
<proteinExistence type="predicted"/>
<feature type="transmembrane region" description="Helical" evidence="7">
    <location>
        <begin position="111"/>
        <end position="130"/>
    </location>
</feature>
<name>A0A2H1L0Z1_9MICO</name>
<feature type="transmembrane region" description="Helical" evidence="7">
    <location>
        <begin position="46"/>
        <end position="67"/>
    </location>
</feature>
<feature type="compositionally biased region" description="Low complexity" evidence="6">
    <location>
        <begin position="18"/>
        <end position="32"/>
    </location>
</feature>
<dbReference type="InterPro" id="IPR001958">
    <property type="entry name" value="Tet-R_TetA/multi-R_MdtG-like"/>
</dbReference>
<dbReference type="PROSITE" id="PS50850">
    <property type="entry name" value="MFS"/>
    <property type="match status" value="1"/>
</dbReference>
<evidence type="ECO:0000259" key="8">
    <source>
        <dbReference type="PROSITE" id="PS50850"/>
    </source>
</evidence>
<keyword evidence="5 7" id="KW-0472">Membrane</keyword>
<gene>
    <name evidence="9" type="ORF">BJEO58_00156</name>
</gene>
<evidence type="ECO:0000256" key="4">
    <source>
        <dbReference type="ARBA" id="ARBA00022989"/>
    </source>
</evidence>
<feature type="region of interest" description="Disordered" evidence="6">
    <location>
        <begin position="1"/>
        <end position="39"/>
    </location>
</feature>
<feature type="transmembrane region" description="Helical" evidence="7">
    <location>
        <begin position="200"/>
        <end position="218"/>
    </location>
</feature>
<keyword evidence="3 7" id="KW-0812">Transmembrane</keyword>
<protein>
    <submittedName>
        <fullName evidence="9">Major Facilitator Superfamily protein</fullName>
    </submittedName>
</protein>
<evidence type="ECO:0000256" key="7">
    <source>
        <dbReference type="SAM" id="Phobius"/>
    </source>
</evidence>
<dbReference type="PANTHER" id="PTHR43124">
    <property type="entry name" value="PURINE EFFLUX PUMP PBUE"/>
    <property type="match status" value="1"/>
</dbReference>
<dbReference type="Gene3D" id="1.20.1250.20">
    <property type="entry name" value="MFS general substrate transporter like domains"/>
    <property type="match status" value="2"/>
</dbReference>
<dbReference type="PANTHER" id="PTHR43124:SF3">
    <property type="entry name" value="CHLORAMPHENICOL EFFLUX PUMP RV0191"/>
    <property type="match status" value="1"/>
</dbReference>